<evidence type="ECO:0000313" key="1">
    <source>
        <dbReference type="EMBL" id="MCD5311612.1"/>
    </source>
</evidence>
<name>A0A9X1NAI3_9ACTN</name>
<accession>A0A9X1NAI3</accession>
<dbReference type="EMBL" id="JAJOMB010000005">
    <property type="protein sequence ID" value="MCD5311612.1"/>
    <property type="molecule type" value="Genomic_DNA"/>
</dbReference>
<evidence type="ECO:0000313" key="2">
    <source>
        <dbReference type="Proteomes" id="UP001138997"/>
    </source>
</evidence>
<dbReference type="Proteomes" id="UP001138997">
    <property type="component" value="Unassembled WGS sequence"/>
</dbReference>
<protein>
    <submittedName>
        <fullName evidence="1">Uncharacterized protein</fullName>
    </submittedName>
</protein>
<sequence length="86" mass="9292">MFSPEQRAAALANQRAAAFIRFQMLGDHEAMGFILRDLQGPAQLSFVTALASLSATIASKHMGEAQAMDYFRMVAETSASLAEPLD</sequence>
<reference evidence="1" key="1">
    <citation type="submission" date="2021-11" db="EMBL/GenBank/DDBJ databases">
        <title>Streptomyces corallinus and Kineosporia corallina sp. nov., two new coral-derived marine actinobacteria.</title>
        <authorList>
            <person name="Buangrab K."/>
            <person name="Sutthacheep M."/>
            <person name="Yeemin T."/>
            <person name="Harunari E."/>
            <person name="Igarashi Y."/>
            <person name="Sripreechasak P."/>
            <person name="Kanchanasin P."/>
            <person name="Tanasupawat S."/>
            <person name="Phongsopitanun W."/>
        </authorList>
    </citation>
    <scope>NUCLEOTIDE SEQUENCE</scope>
    <source>
        <strain evidence="1">JCM 31032</strain>
    </source>
</reference>
<dbReference type="AlphaFoldDB" id="A0A9X1NAI3"/>
<proteinExistence type="predicted"/>
<comment type="caution">
    <text evidence="1">The sequence shown here is derived from an EMBL/GenBank/DDBJ whole genome shotgun (WGS) entry which is preliminary data.</text>
</comment>
<dbReference type="RefSeq" id="WP_231440981.1">
    <property type="nucleotide sequence ID" value="NZ_JAJOMB010000005.1"/>
</dbReference>
<organism evidence="1 2">
    <name type="scientific">Kineosporia babensis</name>
    <dbReference type="NCBI Taxonomy" id="499548"/>
    <lineage>
        <taxon>Bacteria</taxon>
        <taxon>Bacillati</taxon>
        <taxon>Actinomycetota</taxon>
        <taxon>Actinomycetes</taxon>
        <taxon>Kineosporiales</taxon>
        <taxon>Kineosporiaceae</taxon>
        <taxon>Kineosporia</taxon>
    </lineage>
</organism>
<keyword evidence="2" id="KW-1185">Reference proteome</keyword>
<gene>
    <name evidence="1" type="ORF">LR394_11920</name>
</gene>